<evidence type="ECO:0008006" key="5">
    <source>
        <dbReference type="Google" id="ProtNLM"/>
    </source>
</evidence>
<feature type="transmembrane region" description="Helical" evidence="2">
    <location>
        <begin position="54"/>
        <end position="71"/>
    </location>
</feature>
<reference evidence="3" key="1">
    <citation type="submission" date="2023-07" db="EMBL/GenBank/DDBJ databases">
        <title>Black Yeasts Isolated from many extreme environments.</title>
        <authorList>
            <person name="Coleine C."/>
            <person name="Stajich J.E."/>
            <person name="Selbmann L."/>
        </authorList>
    </citation>
    <scope>NUCLEOTIDE SEQUENCE</scope>
    <source>
        <strain evidence="3">CCFEE 5485</strain>
    </source>
</reference>
<evidence type="ECO:0000256" key="1">
    <source>
        <dbReference type="SAM" id="MobiDB-lite"/>
    </source>
</evidence>
<proteinExistence type="predicted"/>
<organism evidence="3 4">
    <name type="scientific">Recurvomyces mirabilis</name>
    <dbReference type="NCBI Taxonomy" id="574656"/>
    <lineage>
        <taxon>Eukaryota</taxon>
        <taxon>Fungi</taxon>
        <taxon>Dikarya</taxon>
        <taxon>Ascomycota</taxon>
        <taxon>Pezizomycotina</taxon>
        <taxon>Dothideomycetes</taxon>
        <taxon>Dothideomycetidae</taxon>
        <taxon>Mycosphaerellales</taxon>
        <taxon>Teratosphaeriaceae</taxon>
        <taxon>Recurvomyces</taxon>
    </lineage>
</organism>
<dbReference type="EMBL" id="JAUTXT010000085">
    <property type="protein sequence ID" value="KAK3669427.1"/>
    <property type="molecule type" value="Genomic_DNA"/>
</dbReference>
<sequence>MGIFKGGALRIVQSALYTLEFLCAGLILAIYSYFLSVLADRKLPIYNWEKAVEGLSGAAVLYLIAATLLTCCLGGVSFFATLAIILDILFCGAMIAIAVMTRQGAGSCSGYVRTPLGNGQANSGTGGFGNFGSGNNENVTYSVHLKTACRLNTVCFAVAIIGAFLFIITAAMQLLLIKNHKKEKRYGPGPDNNYTKGSGKKRGGLFGRKNKKNNLDHDAELGATGTAVGTTGLAAHHNNDIRPSHDTGYTGSTVAAPGNTTYDKVEGHHAPHGSHGGYYTQPTGTGASPYGLTQPTYTNGTATNY</sequence>
<keyword evidence="2" id="KW-1133">Transmembrane helix</keyword>
<gene>
    <name evidence="3" type="ORF">LTR78_010687</name>
</gene>
<feature type="region of interest" description="Disordered" evidence="1">
    <location>
        <begin position="267"/>
        <end position="305"/>
    </location>
</feature>
<feature type="transmembrane region" description="Helical" evidence="2">
    <location>
        <begin position="151"/>
        <end position="176"/>
    </location>
</feature>
<keyword evidence="4" id="KW-1185">Reference proteome</keyword>
<evidence type="ECO:0000313" key="4">
    <source>
        <dbReference type="Proteomes" id="UP001274830"/>
    </source>
</evidence>
<feature type="transmembrane region" description="Helical" evidence="2">
    <location>
        <begin position="12"/>
        <end position="34"/>
    </location>
</feature>
<protein>
    <recommendedName>
        <fullName evidence="5">MARVEL domain-containing protein</fullName>
    </recommendedName>
</protein>
<feature type="region of interest" description="Disordered" evidence="1">
    <location>
        <begin position="185"/>
        <end position="217"/>
    </location>
</feature>
<evidence type="ECO:0000256" key="2">
    <source>
        <dbReference type="SAM" id="Phobius"/>
    </source>
</evidence>
<evidence type="ECO:0000313" key="3">
    <source>
        <dbReference type="EMBL" id="KAK3669427.1"/>
    </source>
</evidence>
<keyword evidence="2" id="KW-0812">Transmembrane</keyword>
<dbReference type="AlphaFoldDB" id="A0AAE0WGR5"/>
<accession>A0AAE0WGR5</accession>
<dbReference type="Proteomes" id="UP001274830">
    <property type="component" value="Unassembled WGS sequence"/>
</dbReference>
<feature type="transmembrane region" description="Helical" evidence="2">
    <location>
        <begin position="78"/>
        <end position="100"/>
    </location>
</feature>
<feature type="compositionally biased region" description="Polar residues" evidence="1">
    <location>
        <begin position="280"/>
        <end position="305"/>
    </location>
</feature>
<name>A0AAE0WGR5_9PEZI</name>
<comment type="caution">
    <text evidence="3">The sequence shown here is derived from an EMBL/GenBank/DDBJ whole genome shotgun (WGS) entry which is preliminary data.</text>
</comment>
<feature type="compositionally biased region" description="Basic residues" evidence="1">
    <location>
        <begin position="198"/>
        <end position="212"/>
    </location>
</feature>
<keyword evidence="2" id="KW-0472">Membrane</keyword>